<keyword evidence="2" id="KW-1185">Reference proteome</keyword>
<dbReference type="OrthoDB" id="10482140at2759"/>
<sequence length="88" mass="10212">MQVPPIQKDFRFLDYYRHRQKQADDIKSAAQRLLGCFKIRGHRKFWTNIEQEMQATKLDIAETAAACKVITRAADVVDTAITNVQEKM</sequence>
<evidence type="ECO:0000313" key="2">
    <source>
        <dbReference type="Proteomes" id="UP000789739"/>
    </source>
</evidence>
<name>A0A9N9C0T1_9GLOM</name>
<dbReference type="EMBL" id="CAJVPI010000922">
    <property type="protein sequence ID" value="CAG8582588.1"/>
    <property type="molecule type" value="Genomic_DNA"/>
</dbReference>
<feature type="non-terminal residue" evidence="1">
    <location>
        <position position="88"/>
    </location>
</feature>
<dbReference type="AlphaFoldDB" id="A0A9N9C0T1"/>
<reference evidence="1" key="1">
    <citation type="submission" date="2021-06" db="EMBL/GenBank/DDBJ databases">
        <authorList>
            <person name="Kallberg Y."/>
            <person name="Tangrot J."/>
            <person name="Rosling A."/>
        </authorList>
    </citation>
    <scope>NUCLEOTIDE SEQUENCE</scope>
    <source>
        <strain evidence="1">BR232B</strain>
    </source>
</reference>
<accession>A0A9N9C0T1</accession>
<gene>
    <name evidence="1" type="ORF">PBRASI_LOCUS6699</name>
</gene>
<evidence type="ECO:0000313" key="1">
    <source>
        <dbReference type="EMBL" id="CAG8582588.1"/>
    </source>
</evidence>
<protein>
    <submittedName>
        <fullName evidence="1">477_t:CDS:1</fullName>
    </submittedName>
</protein>
<proteinExistence type="predicted"/>
<comment type="caution">
    <text evidence="1">The sequence shown here is derived from an EMBL/GenBank/DDBJ whole genome shotgun (WGS) entry which is preliminary data.</text>
</comment>
<organism evidence="1 2">
    <name type="scientific">Paraglomus brasilianum</name>
    <dbReference type="NCBI Taxonomy" id="144538"/>
    <lineage>
        <taxon>Eukaryota</taxon>
        <taxon>Fungi</taxon>
        <taxon>Fungi incertae sedis</taxon>
        <taxon>Mucoromycota</taxon>
        <taxon>Glomeromycotina</taxon>
        <taxon>Glomeromycetes</taxon>
        <taxon>Paraglomerales</taxon>
        <taxon>Paraglomeraceae</taxon>
        <taxon>Paraglomus</taxon>
    </lineage>
</organism>
<dbReference type="Proteomes" id="UP000789739">
    <property type="component" value="Unassembled WGS sequence"/>
</dbReference>